<sequence>MFVRPSRLQPDGDAPGPGAAGQRAYLAQAPSAQLEDNLAYLKAELGGSPDIVFRRIQIGAAQTKAAAVYTDGITDKQTVNEFILRTLMLELDSSAEPGRSLLHDINLHALPVGDVRVLTDWDGILLCLLSGHTIIFVDGTAEAISGDTKGGEYRAIEEPSSQVVIRGPKDGFTESIGTNVALVRRRLRSPNLRLEAFRLGAKSPSNVAIMYVQGIVEDKYVLELSSRLSRIQVDALSGSEQLEELLADQKTPFPTTMNTERPDMVSNSLLDGRISIFVDGTPFVLIAPFTFFMGFQSAEDYYQRPEAAFAIMMLRYAALIIALFGPSIYIAAITFHHEMIPTPLLLSLAAQRETVPFPAFLEAFLMEFTFEVIREAGIRMPRAIGQAVSIVGALVLGQAAVEAGIISSAMVIVVAITGISSFANPSYNMATTIRIVRFTMMVAAAILGFYGIAIFSLVIIGHMCGLSSLTVPYMSLKFPYTPEGERRTVYRIPLATRRSAERNNEGAAVGLGARDAALADKTASQTEQEGKDAQ</sequence>
<dbReference type="RefSeq" id="WP_148928944.1">
    <property type="nucleotide sequence ID" value="NZ_VNHS01000003.1"/>
</dbReference>
<keyword evidence="6" id="KW-1185">Reference proteome</keyword>
<organism evidence="5 6">
    <name type="scientific">Paenibacillus methanolicus</name>
    <dbReference type="NCBI Taxonomy" id="582686"/>
    <lineage>
        <taxon>Bacteria</taxon>
        <taxon>Bacillati</taxon>
        <taxon>Bacillota</taxon>
        <taxon>Bacilli</taxon>
        <taxon>Bacillales</taxon>
        <taxon>Paenibacillaceae</taxon>
        <taxon>Paenibacillus</taxon>
    </lineage>
</organism>
<dbReference type="PIRSF" id="PIRSF005690">
    <property type="entry name" value="GerBA"/>
    <property type="match status" value="1"/>
</dbReference>
<feature type="transmembrane region" description="Helical" evidence="4">
    <location>
        <begin position="316"/>
        <end position="335"/>
    </location>
</feature>
<evidence type="ECO:0000256" key="4">
    <source>
        <dbReference type="SAM" id="Phobius"/>
    </source>
</evidence>
<dbReference type="AlphaFoldDB" id="A0A5S5CD10"/>
<accession>A0A5S5CD10</accession>
<proteinExistence type="inferred from homology"/>
<feature type="transmembrane region" description="Helical" evidence="4">
    <location>
        <begin position="435"/>
        <end position="460"/>
    </location>
</feature>
<dbReference type="InterPro" id="IPR004995">
    <property type="entry name" value="Spore_Ger"/>
</dbReference>
<dbReference type="GO" id="GO:0009847">
    <property type="term" value="P:spore germination"/>
    <property type="evidence" value="ECO:0007669"/>
    <property type="project" value="InterPro"/>
</dbReference>
<reference evidence="5 6" key="1">
    <citation type="submission" date="2019-07" db="EMBL/GenBank/DDBJ databases">
        <title>Genomic Encyclopedia of Type Strains, Phase III (KMG-III): the genomes of soil and plant-associated and newly described type strains.</title>
        <authorList>
            <person name="Whitman W."/>
        </authorList>
    </citation>
    <scope>NUCLEOTIDE SEQUENCE [LARGE SCALE GENOMIC DNA]</scope>
    <source>
        <strain evidence="5 6">BL24</strain>
    </source>
</reference>
<evidence type="ECO:0000256" key="2">
    <source>
        <dbReference type="ARBA" id="ARBA00023136"/>
    </source>
</evidence>
<keyword evidence="2 4" id="KW-0472">Membrane</keyword>
<evidence type="ECO:0000256" key="1">
    <source>
        <dbReference type="ARBA" id="ARBA00005278"/>
    </source>
</evidence>
<dbReference type="PANTHER" id="PTHR22550">
    <property type="entry name" value="SPORE GERMINATION PROTEIN"/>
    <property type="match status" value="1"/>
</dbReference>
<dbReference type="Proteomes" id="UP000323257">
    <property type="component" value="Unassembled WGS sequence"/>
</dbReference>
<comment type="caution">
    <text evidence="5">The sequence shown here is derived from an EMBL/GenBank/DDBJ whole genome shotgun (WGS) entry which is preliminary data.</text>
</comment>
<feature type="transmembrane region" description="Helical" evidence="4">
    <location>
        <begin position="274"/>
        <end position="295"/>
    </location>
</feature>
<name>A0A5S5CD10_9BACL</name>
<evidence type="ECO:0000313" key="6">
    <source>
        <dbReference type="Proteomes" id="UP000323257"/>
    </source>
</evidence>
<evidence type="ECO:0000313" key="5">
    <source>
        <dbReference type="EMBL" id="TYP76528.1"/>
    </source>
</evidence>
<dbReference type="OrthoDB" id="1726708at2"/>
<feature type="compositionally biased region" description="Low complexity" evidence="3">
    <location>
        <begin position="11"/>
        <end position="21"/>
    </location>
</feature>
<dbReference type="PANTHER" id="PTHR22550:SF5">
    <property type="entry name" value="LEUCINE ZIPPER PROTEIN 4"/>
    <property type="match status" value="1"/>
</dbReference>
<dbReference type="EMBL" id="VNHS01000003">
    <property type="protein sequence ID" value="TYP76528.1"/>
    <property type="molecule type" value="Genomic_DNA"/>
</dbReference>
<evidence type="ECO:0000256" key="3">
    <source>
        <dbReference type="SAM" id="MobiDB-lite"/>
    </source>
</evidence>
<comment type="similarity">
    <text evidence="1">Belongs to the GerABKA family.</text>
</comment>
<dbReference type="InterPro" id="IPR050768">
    <property type="entry name" value="UPF0353/GerABKA_families"/>
</dbReference>
<protein>
    <submittedName>
        <fullName evidence="5">Spore germination protein KA</fullName>
    </submittedName>
</protein>
<gene>
    <name evidence="5" type="ORF">BCM02_103190</name>
</gene>
<dbReference type="GO" id="GO:0016020">
    <property type="term" value="C:membrane"/>
    <property type="evidence" value="ECO:0007669"/>
    <property type="project" value="InterPro"/>
</dbReference>
<keyword evidence="4" id="KW-1133">Transmembrane helix</keyword>
<feature type="region of interest" description="Disordered" evidence="3">
    <location>
        <begin position="1"/>
        <end position="21"/>
    </location>
</feature>
<dbReference type="Pfam" id="PF03323">
    <property type="entry name" value="GerA"/>
    <property type="match status" value="1"/>
</dbReference>
<feature type="transmembrane region" description="Helical" evidence="4">
    <location>
        <begin position="405"/>
        <end position="423"/>
    </location>
</feature>
<keyword evidence="4" id="KW-0812">Transmembrane</keyword>